<dbReference type="SUPFAM" id="SSF102645">
    <property type="entry name" value="CoaB-like"/>
    <property type="match status" value="1"/>
</dbReference>
<dbReference type="Pfam" id="PF02441">
    <property type="entry name" value="Flavoprotein"/>
    <property type="match status" value="1"/>
</dbReference>
<dbReference type="PANTHER" id="PTHR14359:SF6">
    <property type="entry name" value="PHOSPHOPANTOTHENOYLCYSTEINE DECARBOXYLASE"/>
    <property type="match status" value="1"/>
</dbReference>
<dbReference type="InterPro" id="IPR007085">
    <property type="entry name" value="DNA/pantothenate-metab_flavo_C"/>
</dbReference>
<dbReference type="AlphaFoldDB" id="A0A381QJ82"/>
<proteinExistence type="inferred from homology"/>
<dbReference type="HAMAP" id="MF_02225">
    <property type="entry name" value="CoaBC"/>
    <property type="match status" value="1"/>
</dbReference>
<dbReference type="Gene3D" id="3.40.50.10300">
    <property type="entry name" value="CoaB-like"/>
    <property type="match status" value="1"/>
</dbReference>
<dbReference type="EMBL" id="UINC01001342">
    <property type="protein sequence ID" value="SUZ78147.1"/>
    <property type="molecule type" value="Genomic_DNA"/>
</dbReference>
<dbReference type="PANTHER" id="PTHR14359">
    <property type="entry name" value="HOMO-OLIGOMERIC FLAVIN CONTAINING CYS DECARBOXYLASE FAMILY"/>
    <property type="match status" value="1"/>
</dbReference>
<evidence type="ECO:0000256" key="2">
    <source>
        <dbReference type="ARBA" id="ARBA00023239"/>
    </source>
</evidence>
<dbReference type="GO" id="GO:0071513">
    <property type="term" value="C:phosphopantothenoylcysteine decarboxylase complex"/>
    <property type="evidence" value="ECO:0007669"/>
    <property type="project" value="TreeGrafter"/>
</dbReference>
<sequence length="418" mass="46034">MKKMNVLLGITGGIAAYKIPELIRRLREKDASVQVVLTKNANKFVTETTLQALSGRRVRTDLWDNEAEASMSHIELARWAECVIVAPATAEFLSRLAAGSALDLLSTLCLATQAPLMIAPSMNHVMWKNQAVQDNCSLLKSRGTYIIGPGHGEQACGEIGYGRMAEPLDIIEYVLNTESIDTNSKKNKILKDKRVLVTAGPTREAIDPVRFVSNRSSGKMGYAIARVFAEYGASVLLISGPVNIEIPTGVECIKIESAEELYKKTHQNIADIDIFVGTAAVADYRPKRAYENKIKKSAKEMILEFEKSPDILASVSKLDNAPFTVGFAAETQNLKEHAKSKLKSKNLDMIIANEVGKGSGFDQDENAVNVFWSSGERSFEKTQKYILANKLVSLITETYMQKKQSSNVLKLPKASQQE</sequence>
<keyword evidence="1" id="KW-0210">Decarboxylase</keyword>
<keyword evidence="2" id="KW-0456">Lyase</keyword>
<dbReference type="GO" id="GO:0004632">
    <property type="term" value="F:phosphopantothenate--cysteine ligase activity"/>
    <property type="evidence" value="ECO:0007669"/>
    <property type="project" value="InterPro"/>
</dbReference>
<feature type="domain" description="DNA/pantothenate metabolism flavoprotein C-terminal" evidence="4">
    <location>
        <begin position="190"/>
        <end position="397"/>
    </location>
</feature>
<dbReference type="GO" id="GO:0010181">
    <property type="term" value="F:FMN binding"/>
    <property type="evidence" value="ECO:0007669"/>
    <property type="project" value="InterPro"/>
</dbReference>
<dbReference type="Gene3D" id="3.40.50.1950">
    <property type="entry name" value="Flavin prenyltransferase-like"/>
    <property type="match status" value="1"/>
</dbReference>
<dbReference type="InterPro" id="IPR003382">
    <property type="entry name" value="Flavoprotein"/>
</dbReference>
<evidence type="ECO:0000313" key="5">
    <source>
        <dbReference type="EMBL" id="SUZ78147.1"/>
    </source>
</evidence>
<dbReference type="Pfam" id="PF04127">
    <property type="entry name" value="DFP"/>
    <property type="match status" value="1"/>
</dbReference>
<dbReference type="InterPro" id="IPR035929">
    <property type="entry name" value="CoaB-like_sf"/>
</dbReference>
<evidence type="ECO:0000259" key="3">
    <source>
        <dbReference type="Pfam" id="PF02441"/>
    </source>
</evidence>
<dbReference type="GO" id="GO:0015941">
    <property type="term" value="P:pantothenate catabolic process"/>
    <property type="evidence" value="ECO:0007669"/>
    <property type="project" value="InterPro"/>
</dbReference>
<name>A0A381QJ82_9ZZZZ</name>
<dbReference type="InterPro" id="IPR036551">
    <property type="entry name" value="Flavin_trans-like"/>
</dbReference>
<dbReference type="GO" id="GO:0015937">
    <property type="term" value="P:coenzyme A biosynthetic process"/>
    <property type="evidence" value="ECO:0007669"/>
    <property type="project" value="InterPro"/>
</dbReference>
<protein>
    <submittedName>
        <fullName evidence="5">Uncharacterized protein</fullName>
    </submittedName>
</protein>
<evidence type="ECO:0000256" key="1">
    <source>
        <dbReference type="ARBA" id="ARBA00022793"/>
    </source>
</evidence>
<dbReference type="GO" id="GO:0004633">
    <property type="term" value="F:phosphopantothenoylcysteine decarboxylase activity"/>
    <property type="evidence" value="ECO:0007669"/>
    <property type="project" value="InterPro"/>
</dbReference>
<feature type="domain" description="Flavoprotein" evidence="3">
    <location>
        <begin position="4"/>
        <end position="176"/>
    </location>
</feature>
<reference evidence="5" key="1">
    <citation type="submission" date="2018-05" db="EMBL/GenBank/DDBJ databases">
        <authorList>
            <person name="Lanie J.A."/>
            <person name="Ng W.-L."/>
            <person name="Kazmierczak K.M."/>
            <person name="Andrzejewski T.M."/>
            <person name="Davidsen T.M."/>
            <person name="Wayne K.J."/>
            <person name="Tettelin H."/>
            <person name="Glass J.I."/>
            <person name="Rusch D."/>
            <person name="Podicherti R."/>
            <person name="Tsui H.-C.T."/>
            <person name="Winkler M.E."/>
        </authorList>
    </citation>
    <scope>NUCLEOTIDE SEQUENCE</scope>
</reference>
<dbReference type="NCBIfam" id="TIGR00521">
    <property type="entry name" value="coaBC_dfp"/>
    <property type="match status" value="1"/>
</dbReference>
<accession>A0A381QJ82</accession>
<dbReference type="InterPro" id="IPR005252">
    <property type="entry name" value="CoaBC"/>
</dbReference>
<gene>
    <name evidence="5" type="ORF">METZ01_LOCUS31001</name>
</gene>
<evidence type="ECO:0000259" key="4">
    <source>
        <dbReference type="Pfam" id="PF04127"/>
    </source>
</evidence>
<organism evidence="5">
    <name type="scientific">marine metagenome</name>
    <dbReference type="NCBI Taxonomy" id="408172"/>
    <lineage>
        <taxon>unclassified sequences</taxon>
        <taxon>metagenomes</taxon>
        <taxon>ecological metagenomes</taxon>
    </lineage>
</organism>
<dbReference type="SUPFAM" id="SSF52507">
    <property type="entry name" value="Homo-oligomeric flavin-containing Cys decarboxylases, HFCD"/>
    <property type="match status" value="1"/>
</dbReference>